<keyword evidence="4" id="KW-1185">Reference proteome</keyword>
<proteinExistence type="predicted"/>
<organism evidence="3 4">
    <name type="scientific">Dreissena polymorpha</name>
    <name type="common">Zebra mussel</name>
    <name type="synonym">Mytilus polymorpha</name>
    <dbReference type="NCBI Taxonomy" id="45954"/>
    <lineage>
        <taxon>Eukaryota</taxon>
        <taxon>Metazoa</taxon>
        <taxon>Spiralia</taxon>
        <taxon>Lophotrochozoa</taxon>
        <taxon>Mollusca</taxon>
        <taxon>Bivalvia</taxon>
        <taxon>Autobranchia</taxon>
        <taxon>Heteroconchia</taxon>
        <taxon>Euheterodonta</taxon>
        <taxon>Imparidentia</taxon>
        <taxon>Neoheterodontei</taxon>
        <taxon>Myida</taxon>
        <taxon>Dreissenoidea</taxon>
        <taxon>Dreissenidae</taxon>
        <taxon>Dreissena</taxon>
    </lineage>
</organism>
<gene>
    <name evidence="3" type="ORF">DPMN_180798</name>
</gene>
<dbReference type="GO" id="GO:0015276">
    <property type="term" value="F:ligand-gated monoatomic ion channel activity"/>
    <property type="evidence" value="ECO:0007669"/>
    <property type="project" value="InterPro"/>
</dbReference>
<evidence type="ECO:0000259" key="2">
    <source>
        <dbReference type="Pfam" id="PF00060"/>
    </source>
</evidence>
<dbReference type="AlphaFoldDB" id="A0A9D4DCM4"/>
<comment type="caution">
    <text evidence="3">The sequence shown here is derived from an EMBL/GenBank/DDBJ whole genome shotgun (WGS) entry which is preliminary data.</text>
</comment>
<reference evidence="3" key="1">
    <citation type="journal article" date="2019" name="bioRxiv">
        <title>The Genome of the Zebra Mussel, Dreissena polymorpha: A Resource for Invasive Species Research.</title>
        <authorList>
            <person name="McCartney M.A."/>
            <person name="Auch B."/>
            <person name="Kono T."/>
            <person name="Mallez S."/>
            <person name="Zhang Y."/>
            <person name="Obille A."/>
            <person name="Becker A."/>
            <person name="Abrahante J.E."/>
            <person name="Garbe J."/>
            <person name="Badalamenti J.P."/>
            <person name="Herman A."/>
            <person name="Mangelson H."/>
            <person name="Liachko I."/>
            <person name="Sullivan S."/>
            <person name="Sone E.D."/>
            <person name="Koren S."/>
            <person name="Silverstein K.A.T."/>
            <person name="Beckman K.B."/>
            <person name="Gohl D.M."/>
        </authorList>
    </citation>
    <scope>NUCLEOTIDE SEQUENCE</scope>
    <source>
        <strain evidence="3">Duluth1</strain>
        <tissue evidence="3">Whole animal</tissue>
    </source>
</reference>
<dbReference type="Pfam" id="PF00060">
    <property type="entry name" value="Lig_chan"/>
    <property type="match status" value="1"/>
</dbReference>
<reference evidence="3" key="2">
    <citation type="submission" date="2020-11" db="EMBL/GenBank/DDBJ databases">
        <authorList>
            <person name="McCartney M.A."/>
            <person name="Auch B."/>
            <person name="Kono T."/>
            <person name="Mallez S."/>
            <person name="Becker A."/>
            <person name="Gohl D.M."/>
            <person name="Silverstein K.A.T."/>
            <person name="Koren S."/>
            <person name="Bechman K.B."/>
            <person name="Herman A."/>
            <person name="Abrahante J.E."/>
            <person name="Garbe J."/>
        </authorList>
    </citation>
    <scope>NUCLEOTIDE SEQUENCE</scope>
    <source>
        <strain evidence="3">Duluth1</strain>
        <tissue evidence="3">Whole animal</tissue>
    </source>
</reference>
<dbReference type="Proteomes" id="UP000828390">
    <property type="component" value="Unassembled WGS sequence"/>
</dbReference>
<dbReference type="InterPro" id="IPR001320">
    <property type="entry name" value="Iontro_rcpt_C"/>
</dbReference>
<evidence type="ECO:0000313" key="3">
    <source>
        <dbReference type="EMBL" id="KAH3746391.1"/>
    </source>
</evidence>
<feature type="domain" description="Ionotropic glutamate receptor C-terminal" evidence="2">
    <location>
        <begin position="2"/>
        <end position="56"/>
    </location>
</feature>
<protein>
    <recommendedName>
        <fullName evidence="2">Ionotropic glutamate receptor C-terminal domain-containing protein</fullName>
    </recommendedName>
</protein>
<evidence type="ECO:0000256" key="1">
    <source>
        <dbReference type="SAM" id="SignalP"/>
    </source>
</evidence>
<feature type="chain" id="PRO_5039600807" description="Ionotropic glutamate receptor C-terminal domain-containing protein" evidence="1">
    <location>
        <begin position="17"/>
        <end position="58"/>
    </location>
</feature>
<name>A0A9D4DCM4_DREPO</name>
<dbReference type="EMBL" id="JAIWYP010000010">
    <property type="protein sequence ID" value="KAH3746391.1"/>
    <property type="molecule type" value="Genomic_DNA"/>
</dbReference>
<evidence type="ECO:0000313" key="4">
    <source>
        <dbReference type="Proteomes" id="UP000828390"/>
    </source>
</evidence>
<dbReference type="Gene3D" id="1.10.287.70">
    <property type="match status" value="1"/>
</dbReference>
<accession>A0A9D4DCM4</accession>
<sequence>MIADYLCVSFMLFVIARFTPYEWKNPHPCNEDSEVVENQFTILNSLWFTIGSLMQQVR</sequence>
<keyword evidence="1" id="KW-0732">Signal</keyword>
<feature type="signal peptide" evidence="1">
    <location>
        <begin position="1"/>
        <end position="16"/>
    </location>
</feature>
<dbReference type="GO" id="GO:0016020">
    <property type="term" value="C:membrane"/>
    <property type="evidence" value="ECO:0007669"/>
    <property type="project" value="InterPro"/>
</dbReference>